<reference evidence="1" key="1">
    <citation type="journal article" date="2013" name="Environ. Microbiol.">
        <title>Microbiota from the distal guts of lean and obese adolescents exhibit partial functional redundancy besides clear differences in community structure.</title>
        <authorList>
            <person name="Ferrer M."/>
            <person name="Ruiz A."/>
            <person name="Lanza F."/>
            <person name="Haange S.B."/>
            <person name="Oberbach A."/>
            <person name="Till H."/>
            <person name="Bargiela R."/>
            <person name="Campoy C."/>
            <person name="Segura M.T."/>
            <person name="Richter M."/>
            <person name="von Bergen M."/>
            <person name="Seifert J."/>
            <person name="Suarez A."/>
        </authorList>
    </citation>
    <scope>NUCLEOTIDE SEQUENCE</scope>
</reference>
<dbReference type="EMBL" id="AJWZ01008873">
    <property type="protein sequence ID" value="EKC52909.1"/>
    <property type="molecule type" value="Genomic_DNA"/>
</dbReference>
<comment type="caution">
    <text evidence="1">The sequence shown here is derived from an EMBL/GenBank/DDBJ whole genome shotgun (WGS) entry which is preliminary data.</text>
</comment>
<sequence length="144" mass="16769">MGDCGGTLVSDEILGIKYSLSKNELDSEIYQKNGTAKNGINLYEYKEMLPYGIVYENNKDISTIPEKFDVFETQNYLYKELFSENEDMLEKVSTQKEKTEDDENKVIYRYTMRVNEKSYLYLYGNEGENLIYKIIVNGETVTIP</sequence>
<dbReference type="Pfam" id="PF09586">
    <property type="entry name" value="YfhO"/>
    <property type="match status" value="1"/>
</dbReference>
<proteinExistence type="predicted"/>
<organism evidence="1">
    <name type="scientific">human gut metagenome</name>
    <dbReference type="NCBI Taxonomy" id="408170"/>
    <lineage>
        <taxon>unclassified sequences</taxon>
        <taxon>metagenomes</taxon>
        <taxon>organismal metagenomes</taxon>
    </lineage>
</organism>
<evidence type="ECO:0000313" key="1">
    <source>
        <dbReference type="EMBL" id="EKC52909.1"/>
    </source>
</evidence>
<gene>
    <name evidence="1" type="ORF">OBE_12856</name>
</gene>
<feature type="non-terminal residue" evidence="1">
    <location>
        <position position="144"/>
    </location>
</feature>
<dbReference type="AlphaFoldDB" id="K1SBT9"/>
<protein>
    <submittedName>
        <fullName evidence="1">Uncharacterized protein</fullName>
    </submittedName>
</protein>
<dbReference type="InterPro" id="IPR018580">
    <property type="entry name" value="Uncharacterised_YfhO"/>
</dbReference>
<accession>K1SBT9</accession>
<name>K1SBT9_9ZZZZ</name>